<dbReference type="PANTHER" id="PTHR37321">
    <property type="entry name" value="EXPORTED PROTEIN-RELATED"/>
    <property type="match status" value="1"/>
</dbReference>
<dbReference type="Pfam" id="PF20958">
    <property type="entry name" value="GxGYxYP_N_3rd"/>
    <property type="match status" value="1"/>
</dbReference>
<evidence type="ECO:0000259" key="2">
    <source>
        <dbReference type="Pfam" id="PF14323"/>
    </source>
</evidence>
<gene>
    <name evidence="6" type="ordered locus">Oter_2955</name>
</gene>
<evidence type="ECO:0000259" key="5">
    <source>
        <dbReference type="Pfam" id="PF20958"/>
    </source>
</evidence>
<dbReference type="RefSeq" id="WP_012375771.1">
    <property type="nucleotide sequence ID" value="NC_010571.1"/>
</dbReference>
<dbReference type="Pfam" id="PF14323">
    <property type="entry name" value="GxGYxYP_C"/>
    <property type="match status" value="1"/>
</dbReference>
<dbReference type="EMBL" id="CP001032">
    <property type="protein sequence ID" value="ACB76236.1"/>
    <property type="molecule type" value="Genomic_DNA"/>
</dbReference>
<dbReference type="OrthoDB" id="3799094at2"/>
<dbReference type="PANTHER" id="PTHR37321:SF1">
    <property type="entry name" value="EXPORTED PROTEIN"/>
    <property type="match status" value="1"/>
</dbReference>
<sequence>MSLFSLVRRFRFPGSLCLIGWSLLFTAAAARAEFTAPSWEGSWVMIPEQSSTVDVFDTVSLDFKSVSPDRVHLIVHWGAQRSVDEPLDLRLGGAVNSVPVTHKFFGGNVFMGVRRDVGATREIVAHWKGAPFAELLLQDKLPIHAQQGRRVLDGSASLSLNTDGTVLTWLVQRPTRPADDPLVYRFKRAGYRDAYSMKMTDNWDIDGDLPTQAALITLQGVVNRHGPLLYFVYGPEWDYRFTGQIKEFYQQKKQFSFKQLTSLRQALTTFKDQVHSYVVWDKAVRTSLIVSFTVAGLEDAIVVSEELIPLMQELGLKPVADFRGQFTGQSDVQIYQWAYDQYWKRCSKDYICWMGGDGGRRMRPGVADFGMYHRCFFTDLSTDANNPKWAEEYQLADKLLSEMNRMAMCFGWHSYGKDKERDHVKLASSHVVRVDGLHTLPNTSFNTQVPLTPGYTFRNRHNVQPNATVTPQKKVYLAAVQTDSLGIGAWTRPGRGTIPYAWQVTMNWLWMSPSVLEMFYDQATPNDLFIGGLSGPGYMYAKAIPRDALPAAIAKSREQMKTLDLNIHEFMDYSEGASVEGNPDLPQSLIDIYLKEMPEAIGFINGYAPAYTFMRKEGRALVSYDYYLAEGKAEREVVADLLELAAINRDRPYFLLMHVRQWSDISRVKSVLDQLGPAFEVVPLDVFLKMAAAAPTFETYTRPE</sequence>
<dbReference type="eggNOG" id="COG1595">
    <property type="taxonomic scope" value="Bacteria"/>
</dbReference>
<dbReference type="Proteomes" id="UP000007013">
    <property type="component" value="Chromosome"/>
</dbReference>
<evidence type="ECO:0000256" key="1">
    <source>
        <dbReference type="SAM" id="SignalP"/>
    </source>
</evidence>
<evidence type="ECO:0000259" key="4">
    <source>
        <dbReference type="Pfam" id="PF20957"/>
    </source>
</evidence>
<dbReference type="Gene3D" id="3.20.20.490">
    <property type="entry name" value="GxGYxYP glycoside hydrolase, C-terminal domain"/>
    <property type="match status" value="1"/>
</dbReference>
<evidence type="ECO:0000313" key="6">
    <source>
        <dbReference type="EMBL" id="ACB76236.1"/>
    </source>
</evidence>
<dbReference type="InterPro" id="IPR025832">
    <property type="entry name" value="GxGYxYP_C"/>
</dbReference>
<feature type="domain" description="GxGYxYP putative glycoside hydrolase first N-terminal" evidence="3">
    <location>
        <begin position="197"/>
        <end position="272"/>
    </location>
</feature>
<dbReference type="InterPro" id="IPR032626">
    <property type="entry name" value="GxGYxYP_N_1st"/>
</dbReference>
<feature type="domain" description="GxGYxYP putative glycoside hydrolase C-terminal" evidence="2">
    <location>
        <begin position="473"/>
        <end position="691"/>
    </location>
</feature>
<dbReference type="InterPro" id="IPR038410">
    <property type="entry name" value="GxGYxYP_C_sf"/>
</dbReference>
<feature type="domain" description="GxGYxYP putative glycoside hydrolase third N-terminal" evidence="5">
    <location>
        <begin position="349"/>
        <end position="448"/>
    </location>
</feature>
<feature type="signal peptide" evidence="1">
    <location>
        <begin position="1"/>
        <end position="32"/>
    </location>
</feature>
<dbReference type="Pfam" id="PF16216">
    <property type="entry name" value="GxGYxYP_N"/>
    <property type="match status" value="1"/>
</dbReference>
<evidence type="ECO:0000259" key="3">
    <source>
        <dbReference type="Pfam" id="PF16216"/>
    </source>
</evidence>
<dbReference type="HOGENOM" id="CLU_024383_0_0_0"/>
<organism evidence="6 7">
    <name type="scientific">Opitutus terrae (strain DSM 11246 / JCM 15787 / PB90-1)</name>
    <dbReference type="NCBI Taxonomy" id="452637"/>
    <lineage>
        <taxon>Bacteria</taxon>
        <taxon>Pseudomonadati</taxon>
        <taxon>Verrucomicrobiota</taxon>
        <taxon>Opitutia</taxon>
        <taxon>Opitutales</taxon>
        <taxon>Opitutaceae</taxon>
        <taxon>Opitutus</taxon>
    </lineage>
</organism>
<dbReference type="InterPro" id="IPR048309">
    <property type="entry name" value="GxGYxYP_N_3rd"/>
</dbReference>
<dbReference type="AlphaFoldDB" id="B1ZY90"/>
<dbReference type="KEGG" id="ote:Oter_2955"/>
<dbReference type="STRING" id="452637.Oter_2955"/>
<feature type="chain" id="PRO_5002775030" evidence="1">
    <location>
        <begin position="33"/>
        <end position="704"/>
    </location>
</feature>
<dbReference type="InterPro" id="IPR048310">
    <property type="entry name" value="GxGYxYP_N_2nd"/>
</dbReference>
<proteinExistence type="predicted"/>
<feature type="domain" description="GxGYxYP putative glycoside hydrolase second N-terminal" evidence="4">
    <location>
        <begin position="274"/>
        <end position="346"/>
    </location>
</feature>
<evidence type="ECO:0000313" key="7">
    <source>
        <dbReference type="Proteomes" id="UP000007013"/>
    </source>
</evidence>
<name>B1ZY90_OPITP</name>
<dbReference type="Pfam" id="PF20957">
    <property type="entry name" value="GxGYxYP_N_2nd"/>
    <property type="match status" value="1"/>
</dbReference>
<keyword evidence="7" id="KW-1185">Reference proteome</keyword>
<reference evidence="6 7" key="1">
    <citation type="journal article" date="2011" name="J. Bacteriol.">
        <title>Genome sequence of the verrucomicrobium Opitutus terrae PB90-1, an abundant inhabitant of rice paddy soil ecosystems.</title>
        <authorList>
            <person name="van Passel M.W."/>
            <person name="Kant R."/>
            <person name="Palva A."/>
            <person name="Copeland A."/>
            <person name="Lucas S."/>
            <person name="Lapidus A."/>
            <person name="Glavina del Rio T."/>
            <person name="Pitluck S."/>
            <person name="Goltsman E."/>
            <person name="Clum A."/>
            <person name="Sun H."/>
            <person name="Schmutz J."/>
            <person name="Larimer F.W."/>
            <person name="Land M.L."/>
            <person name="Hauser L."/>
            <person name="Kyrpides N."/>
            <person name="Mikhailova N."/>
            <person name="Richardson P.P."/>
            <person name="Janssen P.H."/>
            <person name="de Vos W.M."/>
            <person name="Smidt H."/>
        </authorList>
    </citation>
    <scope>NUCLEOTIDE SEQUENCE [LARGE SCALE GENOMIC DNA]</scope>
    <source>
        <strain evidence="7">DSM 11246 / JCM 15787 / PB90-1</strain>
    </source>
</reference>
<protein>
    <submittedName>
        <fullName evidence="6">Uncharacterized protein</fullName>
    </submittedName>
</protein>
<accession>B1ZY90</accession>
<keyword evidence="1" id="KW-0732">Signal</keyword>